<sequence>MFMSIFSHFEISQGQKWNFSVGPSPAKNEIPKPNTEGSCSAVATNKSKTARKEPNPSSTLGGAKQSTTQLRPSHFDISQGKMWSFYFGDVPTKDENLKPNMDDPSSSTVAKSKTATKEPNPSSTPTGTKKNKTRLGPRFAPELDGVHCFEFIVPC</sequence>
<dbReference type="Proteomes" id="UP001497480">
    <property type="component" value="Unassembled WGS sequence"/>
</dbReference>
<reference evidence="2 3" key="1">
    <citation type="submission" date="2024-03" db="EMBL/GenBank/DDBJ databases">
        <authorList>
            <person name="Martinez-Hernandez J."/>
        </authorList>
    </citation>
    <scope>NUCLEOTIDE SEQUENCE [LARGE SCALE GENOMIC DNA]</scope>
</reference>
<proteinExistence type="predicted"/>
<evidence type="ECO:0000313" key="2">
    <source>
        <dbReference type="EMBL" id="CAL0319565.1"/>
    </source>
</evidence>
<organism evidence="2 3">
    <name type="scientific">Lupinus luteus</name>
    <name type="common">European yellow lupine</name>
    <dbReference type="NCBI Taxonomy" id="3873"/>
    <lineage>
        <taxon>Eukaryota</taxon>
        <taxon>Viridiplantae</taxon>
        <taxon>Streptophyta</taxon>
        <taxon>Embryophyta</taxon>
        <taxon>Tracheophyta</taxon>
        <taxon>Spermatophyta</taxon>
        <taxon>Magnoliopsida</taxon>
        <taxon>eudicotyledons</taxon>
        <taxon>Gunneridae</taxon>
        <taxon>Pentapetalae</taxon>
        <taxon>rosids</taxon>
        <taxon>fabids</taxon>
        <taxon>Fabales</taxon>
        <taxon>Fabaceae</taxon>
        <taxon>Papilionoideae</taxon>
        <taxon>50 kb inversion clade</taxon>
        <taxon>genistoids sensu lato</taxon>
        <taxon>core genistoids</taxon>
        <taxon>Genisteae</taxon>
        <taxon>Lupinus</taxon>
    </lineage>
</organism>
<dbReference type="EMBL" id="CAXHTB010000014">
    <property type="protein sequence ID" value="CAL0319565.1"/>
    <property type="molecule type" value="Genomic_DNA"/>
</dbReference>
<feature type="compositionally biased region" description="Polar residues" evidence="1">
    <location>
        <begin position="119"/>
        <end position="128"/>
    </location>
</feature>
<dbReference type="AlphaFoldDB" id="A0AAV1XCX6"/>
<keyword evidence="3" id="KW-1185">Reference proteome</keyword>
<feature type="compositionally biased region" description="Polar residues" evidence="1">
    <location>
        <begin position="35"/>
        <end position="47"/>
    </location>
</feature>
<feature type="region of interest" description="Disordered" evidence="1">
    <location>
        <begin position="17"/>
        <end position="72"/>
    </location>
</feature>
<accession>A0AAV1XCX6</accession>
<evidence type="ECO:0000313" key="3">
    <source>
        <dbReference type="Proteomes" id="UP001497480"/>
    </source>
</evidence>
<protein>
    <submittedName>
        <fullName evidence="2">Uncharacterized protein</fullName>
    </submittedName>
</protein>
<feature type="region of interest" description="Disordered" evidence="1">
    <location>
        <begin position="93"/>
        <end position="139"/>
    </location>
</feature>
<gene>
    <name evidence="2" type="ORF">LLUT_LOCUS20625</name>
</gene>
<feature type="compositionally biased region" description="Polar residues" evidence="1">
    <location>
        <begin position="55"/>
        <end position="71"/>
    </location>
</feature>
<dbReference type="PANTHER" id="PTHR33641:SF16">
    <property type="entry name" value="AVR9_CF-9 RAPIDLY ELICITED PROTEIN"/>
    <property type="match status" value="1"/>
</dbReference>
<comment type="caution">
    <text evidence="2">The sequence shown here is derived from an EMBL/GenBank/DDBJ whole genome shotgun (WGS) entry which is preliminary data.</text>
</comment>
<name>A0AAV1XCX6_LUPLU</name>
<dbReference type="PANTHER" id="PTHR33641">
    <property type="entry name" value="OS06G0133500 PROTEIN"/>
    <property type="match status" value="1"/>
</dbReference>
<evidence type="ECO:0000256" key="1">
    <source>
        <dbReference type="SAM" id="MobiDB-lite"/>
    </source>
</evidence>